<feature type="chain" id="PRO_5045320084" evidence="3">
    <location>
        <begin position="16"/>
        <end position="503"/>
    </location>
</feature>
<evidence type="ECO:0000259" key="5">
    <source>
        <dbReference type="Pfam" id="PF08386"/>
    </source>
</evidence>
<dbReference type="PANTHER" id="PTHR43248">
    <property type="entry name" value="2-SUCCINYL-6-HYDROXY-2,4-CYCLOHEXADIENE-1-CARBOXYLATE SYNTHASE"/>
    <property type="match status" value="1"/>
</dbReference>
<dbReference type="EMBL" id="JBFTWV010000112">
    <property type="protein sequence ID" value="KAL2786697.1"/>
    <property type="molecule type" value="Genomic_DNA"/>
</dbReference>
<comment type="caution">
    <text evidence="6">The sequence shown here is derived from an EMBL/GenBank/DDBJ whole genome shotgun (WGS) entry which is preliminary data.</text>
</comment>
<dbReference type="SUPFAM" id="SSF53474">
    <property type="entry name" value="alpha/beta-Hydrolases"/>
    <property type="match status" value="1"/>
</dbReference>
<keyword evidence="2 6" id="KW-0378">Hydrolase</keyword>
<evidence type="ECO:0000259" key="4">
    <source>
        <dbReference type="Pfam" id="PF00561"/>
    </source>
</evidence>
<sequence length="503" mass="54547">MRPFLFFSLVSISHAACITWKNCTVDNFPKLATLPQVGEYVDYLGNATGLDCGELQVPMNWNEPHGPRITLGMARYRATLPGKRLGSIVYNPGGPGGPGSTSALTQALGMPSYTNGTVDHYDVIGLDPRGIGLSTRIKCDPDLFNKNVTLFPTTEEEFQALLAKNRAFGESCRNLTGELFYHVDTTQAAQDLDSLRIALGEEKLNWIGLSYGTQLGGAYAELYPEHVGRMVLDGNLDHSQPETVILQTEVSTYEDTLNQFFTWCNTTASDAECAFKDQDLPRIFEELVAAADAAPIEAPGCSVGNITTCRSPVTGEAIRFNTQGILSNEAQNWPILAQYLNATIAGDATGLATHLATAVDDPLYPDLAIGCLDWRHDSTSLSDLLYKSQLGHYLAPHTQGATQSYRYQVQCIGWPAPLATPPHRLNQTAMAKAPPILLVNSYHDPETSYVWAESFLAQIPTGVLLTRNGNGHTSYSLGGEAGALIDAFLVNGTLPRQNTVVDS</sequence>
<reference evidence="6 7" key="1">
    <citation type="submission" date="2024-07" db="EMBL/GenBank/DDBJ databases">
        <title>Section-level genome sequencing and comparative genomics of Aspergillus sections Usti and Cavernicolus.</title>
        <authorList>
            <consortium name="Lawrence Berkeley National Laboratory"/>
            <person name="Nybo J.L."/>
            <person name="Vesth T.C."/>
            <person name="Theobald S."/>
            <person name="Frisvad J.C."/>
            <person name="Larsen T.O."/>
            <person name="Kjaerboelling I."/>
            <person name="Rothschild-Mancinelli K."/>
            <person name="Lyhne E.K."/>
            <person name="Kogle M.E."/>
            <person name="Barry K."/>
            <person name="Clum A."/>
            <person name="Na H."/>
            <person name="Ledsgaard L."/>
            <person name="Lin J."/>
            <person name="Lipzen A."/>
            <person name="Kuo A."/>
            <person name="Riley R."/>
            <person name="Mondo S."/>
            <person name="Labutti K."/>
            <person name="Haridas S."/>
            <person name="Pangalinan J."/>
            <person name="Salamov A.A."/>
            <person name="Simmons B.A."/>
            <person name="Magnuson J.K."/>
            <person name="Chen J."/>
            <person name="Drula E."/>
            <person name="Henrissat B."/>
            <person name="Wiebenga A."/>
            <person name="Lubbers R.J."/>
            <person name="Gomes A.C."/>
            <person name="Makela M.R."/>
            <person name="Stajich J."/>
            <person name="Grigoriev I.V."/>
            <person name="Mortensen U.H."/>
            <person name="De Vries R.P."/>
            <person name="Baker S.E."/>
            <person name="Andersen M.R."/>
        </authorList>
    </citation>
    <scope>NUCLEOTIDE SEQUENCE [LARGE SCALE GENOMIC DNA]</scope>
    <source>
        <strain evidence="6 7">CBS 209.92</strain>
    </source>
</reference>
<dbReference type="InterPro" id="IPR013595">
    <property type="entry name" value="Pept_S33_TAP-like_C"/>
</dbReference>
<evidence type="ECO:0000256" key="1">
    <source>
        <dbReference type="ARBA" id="ARBA00010088"/>
    </source>
</evidence>
<feature type="signal peptide" evidence="3">
    <location>
        <begin position="1"/>
        <end position="15"/>
    </location>
</feature>
<proteinExistence type="inferred from homology"/>
<gene>
    <name evidence="6" type="ORF">BJX66DRAFT_328410</name>
</gene>
<dbReference type="Gene3D" id="3.40.50.1820">
    <property type="entry name" value="alpha/beta hydrolase"/>
    <property type="match status" value="1"/>
</dbReference>
<evidence type="ECO:0000256" key="2">
    <source>
        <dbReference type="ARBA" id="ARBA00022801"/>
    </source>
</evidence>
<organism evidence="6 7">
    <name type="scientific">Aspergillus keveii</name>
    <dbReference type="NCBI Taxonomy" id="714993"/>
    <lineage>
        <taxon>Eukaryota</taxon>
        <taxon>Fungi</taxon>
        <taxon>Dikarya</taxon>
        <taxon>Ascomycota</taxon>
        <taxon>Pezizomycotina</taxon>
        <taxon>Eurotiomycetes</taxon>
        <taxon>Eurotiomycetidae</taxon>
        <taxon>Eurotiales</taxon>
        <taxon>Aspergillaceae</taxon>
        <taxon>Aspergillus</taxon>
        <taxon>Aspergillus subgen. Nidulantes</taxon>
    </lineage>
</organism>
<dbReference type="InterPro" id="IPR029058">
    <property type="entry name" value="AB_hydrolase_fold"/>
</dbReference>
<dbReference type="InterPro" id="IPR051601">
    <property type="entry name" value="Serine_prot/Carboxylest_S33"/>
</dbReference>
<dbReference type="GO" id="GO:0016787">
    <property type="term" value="F:hydrolase activity"/>
    <property type="evidence" value="ECO:0007669"/>
    <property type="project" value="UniProtKB-KW"/>
</dbReference>
<accession>A0ABR4FTV1</accession>
<keyword evidence="7" id="KW-1185">Reference proteome</keyword>
<dbReference type="PANTHER" id="PTHR43248:SF30">
    <property type="entry name" value="AB HYDROLASE-1 DOMAIN-CONTAINING PROTEIN"/>
    <property type="match status" value="1"/>
</dbReference>
<feature type="domain" description="Peptidase S33 tripeptidyl aminopeptidase-like C-terminal" evidence="5">
    <location>
        <begin position="403"/>
        <end position="500"/>
    </location>
</feature>
<name>A0ABR4FTV1_9EURO</name>
<dbReference type="Pfam" id="PF00561">
    <property type="entry name" value="Abhydrolase_1"/>
    <property type="match status" value="1"/>
</dbReference>
<protein>
    <submittedName>
        <fullName evidence="6">Alpha/Beta hydrolase protein</fullName>
    </submittedName>
</protein>
<dbReference type="InterPro" id="IPR000073">
    <property type="entry name" value="AB_hydrolase_1"/>
</dbReference>
<comment type="similarity">
    <text evidence="1">Belongs to the peptidase S33 family.</text>
</comment>
<evidence type="ECO:0000313" key="7">
    <source>
        <dbReference type="Proteomes" id="UP001610563"/>
    </source>
</evidence>
<evidence type="ECO:0000256" key="3">
    <source>
        <dbReference type="SAM" id="SignalP"/>
    </source>
</evidence>
<feature type="domain" description="AB hydrolase-1" evidence="4">
    <location>
        <begin position="88"/>
        <end position="265"/>
    </location>
</feature>
<dbReference type="Proteomes" id="UP001610563">
    <property type="component" value="Unassembled WGS sequence"/>
</dbReference>
<evidence type="ECO:0000313" key="6">
    <source>
        <dbReference type="EMBL" id="KAL2786697.1"/>
    </source>
</evidence>
<dbReference type="Pfam" id="PF08386">
    <property type="entry name" value="Abhydrolase_4"/>
    <property type="match status" value="1"/>
</dbReference>
<keyword evidence="3" id="KW-0732">Signal</keyword>